<proteinExistence type="inferred from homology"/>
<dbReference type="InterPro" id="IPR008979">
    <property type="entry name" value="Galactose-bd-like_sf"/>
</dbReference>
<feature type="region of interest" description="Disordered" evidence="6">
    <location>
        <begin position="221"/>
        <end position="240"/>
    </location>
</feature>
<dbReference type="InterPro" id="IPR003439">
    <property type="entry name" value="ABC_transporter-like_ATP-bd"/>
</dbReference>
<evidence type="ECO:0000259" key="8">
    <source>
        <dbReference type="PROSITE" id="PS50893"/>
    </source>
</evidence>
<dbReference type="GO" id="GO:0016887">
    <property type="term" value="F:ATP hydrolysis activity"/>
    <property type="evidence" value="ECO:0007669"/>
    <property type="project" value="InterPro"/>
</dbReference>
<dbReference type="Pfam" id="PF00005">
    <property type="entry name" value="ABC_tran"/>
    <property type="match status" value="1"/>
</dbReference>
<feature type="compositionally biased region" description="Low complexity" evidence="6">
    <location>
        <begin position="221"/>
        <end position="239"/>
    </location>
</feature>
<dbReference type="OrthoDB" id="9804819at2"/>
<dbReference type="PANTHER" id="PTHR43335:SF4">
    <property type="entry name" value="ABC TRANSPORTER, ATP-BINDING PROTEIN"/>
    <property type="match status" value="1"/>
</dbReference>
<dbReference type="Gene3D" id="2.60.120.260">
    <property type="entry name" value="Galactose-binding domain-like"/>
    <property type="match status" value="1"/>
</dbReference>
<dbReference type="SUPFAM" id="SSF53474">
    <property type="entry name" value="alpha/beta-Hydrolases"/>
    <property type="match status" value="1"/>
</dbReference>
<dbReference type="Gene3D" id="3.40.50.1820">
    <property type="entry name" value="alpha/beta hydrolase"/>
    <property type="match status" value="1"/>
</dbReference>
<dbReference type="InterPro" id="IPR017871">
    <property type="entry name" value="ABC_transporter-like_CS"/>
</dbReference>
<evidence type="ECO:0000313" key="9">
    <source>
        <dbReference type="EMBL" id="RZS91027.1"/>
    </source>
</evidence>
<comment type="similarity">
    <text evidence="1">Belongs to the ABC transporter superfamily.</text>
</comment>
<dbReference type="EMBL" id="SGXD01000001">
    <property type="protein sequence ID" value="RZS91027.1"/>
    <property type="molecule type" value="Genomic_DNA"/>
</dbReference>
<evidence type="ECO:0000256" key="3">
    <source>
        <dbReference type="ARBA" id="ARBA00022741"/>
    </source>
</evidence>
<evidence type="ECO:0000256" key="5">
    <source>
        <dbReference type="ARBA" id="ARBA00022840"/>
    </source>
</evidence>
<dbReference type="PROSITE" id="PS00211">
    <property type="entry name" value="ABC_TRANSPORTER_1"/>
    <property type="match status" value="1"/>
</dbReference>
<dbReference type="GO" id="GO:0008239">
    <property type="term" value="F:dipeptidyl-peptidase activity"/>
    <property type="evidence" value="ECO:0007669"/>
    <property type="project" value="InterPro"/>
</dbReference>
<dbReference type="AlphaFoldDB" id="A0A4Q7NV16"/>
<dbReference type="RefSeq" id="WP_130491145.1">
    <property type="nucleotide sequence ID" value="NZ_SGXD01000001.1"/>
</dbReference>
<keyword evidence="3" id="KW-0547">Nucleotide-binding</keyword>
<reference evidence="9 10" key="1">
    <citation type="submission" date="2019-02" db="EMBL/GenBank/DDBJ databases">
        <title>Genomic Encyclopedia of Type Strains, Phase IV (KMG-IV): sequencing the most valuable type-strain genomes for metagenomic binning, comparative biology and taxonomic classification.</title>
        <authorList>
            <person name="Goeker M."/>
        </authorList>
    </citation>
    <scope>NUCLEOTIDE SEQUENCE [LARGE SCALE GENOMIC DNA]</scope>
    <source>
        <strain evidence="9 10">DSM 45622</strain>
    </source>
</reference>
<comment type="caution">
    <text evidence="9">The sequence shown here is derived from an EMBL/GenBank/DDBJ whole genome shotgun (WGS) entry which is preliminary data.</text>
</comment>
<evidence type="ECO:0000256" key="2">
    <source>
        <dbReference type="ARBA" id="ARBA00022448"/>
    </source>
</evidence>
<organism evidence="9 10">
    <name type="scientific">Motilibacter rhizosphaerae</name>
    <dbReference type="NCBI Taxonomy" id="598652"/>
    <lineage>
        <taxon>Bacteria</taxon>
        <taxon>Bacillati</taxon>
        <taxon>Actinomycetota</taxon>
        <taxon>Actinomycetes</taxon>
        <taxon>Motilibacterales</taxon>
        <taxon>Motilibacteraceae</taxon>
        <taxon>Motilibacter</taxon>
    </lineage>
</organism>
<dbReference type="Pfam" id="PF02129">
    <property type="entry name" value="Peptidase_S15"/>
    <property type="match status" value="1"/>
</dbReference>
<dbReference type="PROSITE" id="PS50893">
    <property type="entry name" value="ABC_TRANSPORTER_2"/>
    <property type="match status" value="1"/>
</dbReference>
<evidence type="ECO:0000256" key="1">
    <source>
        <dbReference type="ARBA" id="ARBA00005417"/>
    </source>
</evidence>
<protein>
    <submittedName>
        <fullName evidence="9">ABC-2 type transport system ATP-binding protein</fullName>
    </submittedName>
</protein>
<name>A0A4Q7NV16_9ACTN</name>
<keyword evidence="4" id="KW-0378">Hydrolase</keyword>
<gene>
    <name evidence="9" type="ORF">EV189_0259</name>
</gene>
<dbReference type="InterPro" id="IPR003593">
    <property type="entry name" value="AAA+_ATPase"/>
</dbReference>
<dbReference type="SUPFAM" id="SSF49785">
    <property type="entry name" value="Galactose-binding domain-like"/>
    <property type="match status" value="1"/>
</dbReference>
<keyword evidence="2" id="KW-0813">Transport</keyword>
<dbReference type="InterPro" id="IPR000383">
    <property type="entry name" value="Xaa-Pro-like_dom"/>
</dbReference>
<accession>A0A4Q7NV16</accession>
<dbReference type="SMART" id="SM00382">
    <property type="entry name" value="AAA"/>
    <property type="match status" value="1"/>
</dbReference>
<evidence type="ECO:0000313" key="10">
    <source>
        <dbReference type="Proteomes" id="UP000293638"/>
    </source>
</evidence>
<dbReference type="GO" id="GO:0005524">
    <property type="term" value="F:ATP binding"/>
    <property type="evidence" value="ECO:0007669"/>
    <property type="project" value="UniProtKB-KW"/>
</dbReference>
<evidence type="ECO:0000256" key="7">
    <source>
        <dbReference type="SAM" id="Phobius"/>
    </source>
</evidence>
<dbReference type="PANTHER" id="PTHR43335">
    <property type="entry name" value="ABC TRANSPORTER, ATP-BINDING PROTEIN"/>
    <property type="match status" value="1"/>
</dbReference>
<evidence type="ECO:0000256" key="6">
    <source>
        <dbReference type="SAM" id="MobiDB-lite"/>
    </source>
</evidence>
<feature type="transmembrane region" description="Helical" evidence="7">
    <location>
        <begin position="581"/>
        <end position="603"/>
    </location>
</feature>
<sequence length="923" mass="95930">MGLLRGRRRWLAAALVLVVVVAAVLVLVGHRGPGYRTQDATVRVLTGPDGRTPVDLDTRLYLPDGASAASPVPAVLLAHGFGGTKLSESGDARHLVRRGYAVLTWTAEGFGRSGGQIHLDSIDWEAKDVSRLIDRLAARPDIAKRGGDPVVAVVGGSYGGAVSLLAAGTDHRIDAIVPSITWNDLGRALLPNHADGAAPGVFKSQWAGLLFGAGSGDLTSGLTTGSTPTPSPVLPSGTPAGSPGCGRFAADVCAAYQELAVTGRATAATDAILARSSPRTVTSRITAPTLVIQGEGDSLFPLDEGAANAREIAATGTPVQVFWFTGGHDAGDGTRDDQERVTSLTDRWLDHYLRGEGPTPSTGFTFSRVSGIDETAASGNASTAYAVAGDPGTDGTGRVDVALPTRSAQIASPPRGTPSAITSLPLAGGLGAFTGSFTLAVPGQHADVESAPLARSVTAVGAPTVRVRVASPTGDAVLYLALYDVDPSKVNGRAVLPQGLVAPVRLTGLPRSLADARPVQVRLPAVAYRFAAGHRLRLTIATSDQAHLGPTDPRTYTVAVDGPVALPTVDAHALPAGGRGWRIALLVLVAALALAVALAVLLARRRQRLAARPVDEAASDVPLVVRGLRKEYADGFVAAARVDFAVPRERVVGLLGPNGAGKTTTLRMLMGLTRPTRGEVLVFGQRLVPGAPVLERVGALVEGPGFLPHLSGRRNLELYWRSTGRPAAEARMEEALAIAGLGAAVERRTGKYSHGMRQRLAIAQAMLGLPELLVLDEPTDGLDPPQIAAMRQVLRDYAREGRAVLVSSHLLAEVEQMCTDVVVMNRGEVVASGTVEELVGDSPTVLLDVDDGARAGQVLDGLGLVWSDEEDELVVETAGRPVALVVAALVEAGVGVRRVQPRRRLEDAFLALVGGDTRGSGDR</sequence>
<dbReference type="Gene3D" id="3.40.50.300">
    <property type="entry name" value="P-loop containing nucleotide triphosphate hydrolases"/>
    <property type="match status" value="1"/>
</dbReference>
<keyword evidence="7" id="KW-0812">Transmembrane</keyword>
<keyword evidence="10" id="KW-1185">Reference proteome</keyword>
<keyword evidence="7" id="KW-1133">Transmembrane helix</keyword>
<feature type="domain" description="ABC transporter" evidence="8">
    <location>
        <begin position="623"/>
        <end position="851"/>
    </location>
</feature>
<dbReference type="SUPFAM" id="SSF52540">
    <property type="entry name" value="P-loop containing nucleoside triphosphate hydrolases"/>
    <property type="match status" value="1"/>
</dbReference>
<evidence type="ECO:0000256" key="4">
    <source>
        <dbReference type="ARBA" id="ARBA00022801"/>
    </source>
</evidence>
<dbReference type="InterPro" id="IPR027417">
    <property type="entry name" value="P-loop_NTPase"/>
</dbReference>
<dbReference type="Proteomes" id="UP000293638">
    <property type="component" value="Unassembled WGS sequence"/>
</dbReference>
<dbReference type="Pfam" id="PF08530">
    <property type="entry name" value="PepX_C"/>
    <property type="match status" value="1"/>
</dbReference>
<keyword evidence="7" id="KW-0472">Membrane</keyword>
<keyword evidence="5 9" id="KW-0067">ATP-binding</keyword>
<dbReference type="InterPro" id="IPR029058">
    <property type="entry name" value="AB_hydrolase_fold"/>
</dbReference>
<dbReference type="SMART" id="SM00939">
    <property type="entry name" value="PepX_C"/>
    <property type="match status" value="1"/>
</dbReference>
<dbReference type="InterPro" id="IPR013736">
    <property type="entry name" value="Xaa-Pro_dipept_C"/>
</dbReference>